<evidence type="ECO:0000256" key="5">
    <source>
        <dbReference type="PIRSR" id="PIRSR605493-1"/>
    </source>
</evidence>
<dbReference type="PANTHER" id="PTHR33254:SF4">
    <property type="entry name" value="4-HYDROXY-4-METHYL-2-OXOGLUTARATE ALDOLASE 3-RELATED"/>
    <property type="match status" value="1"/>
</dbReference>
<feature type="binding site" evidence="5">
    <location>
        <position position="122"/>
    </location>
    <ligand>
        <name>Mg(2+)</name>
        <dbReference type="ChEBI" id="CHEBI:18420"/>
    </ligand>
</feature>
<dbReference type="GO" id="GO:0046872">
    <property type="term" value="F:metal ion binding"/>
    <property type="evidence" value="ECO:0007669"/>
    <property type="project" value="UniProtKB-KW"/>
</dbReference>
<keyword evidence="6" id="KW-0456">Lyase</keyword>
<dbReference type="RefSeq" id="WP_025136705.1">
    <property type="nucleotide sequence ID" value="NZ_CADIJO010000037.1"/>
</dbReference>
<dbReference type="InterPro" id="IPR005493">
    <property type="entry name" value="RraA/RraA-like"/>
</dbReference>
<dbReference type="GO" id="GO:0016829">
    <property type="term" value="F:lyase activity"/>
    <property type="evidence" value="ECO:0007669"/>
    <property type="project" value="UniProtKB-KW"/>
</dbReference>
<protein>
    <recommendedName>
        <fullName evidence="2">Putative 4-hydroxy-4-methyl-2-oxoglutarate aldolase</fullName>
    </recommendedName>
    <alternativeName>
        <fullName evidence="3">Regulator of ribonuclease activity homolog</fullName>
    </alternativeName>
    <alternativeName>
        <fullName evidence="4">RraA-like protein</fullName>
    </alternativeName>
</protein>
<dbReference type="Gene3D" id="3.50.30.40">
    <property type="entry name" value="Ribonuclease E inhibitor RraA/RraA-like"/>
    <property type="match status" value="1"/>
</dbReference>
<dbReference type="InterPro" id="IPR036704">
    <property type="entry name" value="RraA/RraA-like_sf"/>
</dbReference>
<evidence type="ECO:0000313" key="7">
    <source>
        <dbReference type="Proteomes" id="UP000494111"/>
    </source>
</evidence>
<dbReference type="AlphaFoldDB" id="A0A6S7ARJ8"/>
<keyword evidence="5" id="KW-0460">Magnesium</keyword>
<keyword evidence="5" id="KW-0479">Metal-binding</keyword>
<evidence type="ECO:0000256" key="1">
    <source>
        <dbReference type="ARBA" id="ARBA00001968"/>
    </source>
</evidence>
<accession>A0A6S7ARJ8</accession>
<proteinExistence type="predicted"/>
<dbReference type="Proteomes" id="UP000494111">
    <property type="component" value="Unassembled WGS sequence"/>
</dbReference>
<feature type="binding site" evidence="5">
    <location>
        <begin position="99"/>
        <end position="102"/>
    </location>
    <ligand>
        <name>substrate</name>
    </ligand>
</feature>
<sequence>MNPTSLPAIRRDIQRVRPELVERARGFQAAILADVGGRRGALGGRIAPLSPRMHVAGPAFTVELRPGDNLMFHAALALAQPGDVIVVEGKGDRSAALCGAIMVTQARASGLAGFVVDAAVRDAAELVEGDFPVFAVGTNPNGPTKGLPGRVNWPVTLAGVTVNPGDLVVGDADGVVVVPRENAEEILALAQQKVDAEARRIAEIKAGQLGAPWLQDALRAAGALRAGETL</sequence>
<organism evidence="6 7">
    <name type="scientific">Achromobacter deleyi</name>
    <dbReference type="NCBI Taxonomy" id="1353891"/>
    <lineage>
        <taxon>Bacteria</taxon>
        <taxon>Pseudomonadati</taxon>
        <taxon>Pseudomonadota</taxon>
        <taxon>Betaproteobacteria</taxon>
        <taxon>Burkholderiales</taxon>
        <taxon>Alcaligenaceae</taxon>
        <taxon>Achromobacter</taxon>
    </lineage>
</organism>
<evidence type="ECO:0000256" key="2">
    <source>
        <dbReference type="ARBA" id="ARBA00016549"/>
    </source>
</evidence>
<gene>
    <name evidence="6" type="primary">proA_2</name>
    <name evidence="6" type="ORF">LMG3458_05836</name>
</gene>
<evidence type="ECO:0000313" key="6">
    <source>
        <dbReference type="EMBL" id="CAB3741387.1"/>
    </source>
</evidence>
<reference evidence="6 7" key="1">
    <citation type="submission" date="2020-04" db="EMBL/GenBank/DDBJ databases">
        <authorList>
            <person name="De Canck E."/>
        </authorList>
    </citation>
    <scope>NUCLEOTIDE SEQUENCE [LARGE SCALE GENOMIC DNA]</scope>
    <source>
        <strain evidence="6 7">LMG 3458</strain>
    </source>
</reference>
<dbReference type="SUPFAM" id="SSF89562">
    <property type="entry name" value="RraA-like"/>
    <property type="match status" value="1"/>
</dbReference>
<dbReference type="CDD" id="cd16841">
    <property type="entry name" value="RraA_family"/>
    <property type="match status" value="1"/>
</dbReference>
<dbReference type="PANTHER" id="PTHR33254">
    <property type="entry name" value="4-HYDROXY-4-METHYL-2-OXOGLUTARATE ALDOLASE 3-RELATED"/>
    <property type="match status" value="1"/>
</dbReference>
<comment type="cofactor">
    <cofactor evidence="1">
        <name>a divalent metal cation</name>
        <dbReference type="ChEBI" id="CHEBI:60240"/>
    </cofactor>
</comment>
<comment type="cofactor">
    <cofactor evidence="5">
        <name>Mg(2+)</name>
        <dbReference type="ChEBI" id="CHEBI:18420"/>
    </cofactor>
</comment>
<evidence type="ECO:0000256" key="3">
    <source>
        <dbReference type="ARBA" id="ARBA00029596"/>
    </source>
</evidence>
<name>A0A6S7ARJ8_9BURK</name>
<dbReference type="EMBL" id="CADIJO010000037">
    <property type="protein sequence ID" value="CAB3741387.1"/>
    <property type="molecule type" value="Genomic_DNA"/>
</dbReference>
<feature type="binding site" evidence="5">
    <location>
        <position position="121"/>
    </location>
    <ligand>
        <name>substrate</name>
    </ligand>
</feature>
<evidence type="ECO:0000256" key="4">
    <source>
        <dbReference type="ARBA" id="ARBA00030169"/>
    </source>
</evidence>
<dbReference type="Pfam" id="PF03737">
    <property type="entry name" value="RraA-like"/>
    <property type="match status" value="1"/>
</dbReference>